<sequence>MDDRKYLKNCIIAFIIGLILIGSGGFKDQLQSGHYWVLLFVGYVGVSLYVGWRILRSLFIDSLKTGNIIGCLVIPVLIPICIIGSFLIGMFASIPMVLRSILRIRR</sequence>
<keyword evidence="3" id="KW-1185">Reference proteome</keyword>
<reference evidence="2 3" key="1">
    <citation type="submission" date="2022-05" db="EMBL/GenBank/DDBJ databases">
        <title>Genome Sequencing of Bee-Associated Microbes.</title>
        <authorList>
            <person name="Dunlap C."/>
        </authorList>
    </citation>
    <scope>NUCLEOTIDE SEQUENCE [LARGE SCALE GENOMIC DNA]</scope>
    <source>
        <strain evidence="2 3">NRRL B-14421</strain>
    </source>
</reference>
<evidence type="ECO:0000256" key="1">
    <source>
        <dbReference type="SAM" id="Phobius"/>
    </source>
</evidence>
<proteinExistence type="predicted"/>
<feature type="transmembrane region" description="Helical" evidence="1">
    <location>
        <begin position="6"/>
        <end position="26"/>
    </location>
</feature>
<accession>A0ABT4G8I7</accession>
<evidence type="ECO:0000313" key="3">
    <source>
        <dbReference type="Proteomes" id="UP001527099"/>
    </source>
</evidence>
<keyword evidence="1" id="KW-1133">Transmembrane helix</keyword>
<feature type="transmembrane region" description="Helical" evidence="1">
    <location>
        <begin position="72"/>
        <end position="98"/>
    </location>
</feature>
<dbReference type="RefSeq" id="WP_029197908.1">
    <property type="nucleotide sequence ID" value="NZ_JAMDMW010000077.1"/>
</dbReference>
<keyword evidence="1" id="KW-0472">Membrane</keyword>
<name>A0ABT4G8I7_9BACL</name>
<feature type="transmembrane region" description="Helical" evidence="1">
    <location>
        <begin position="33"/>
        <end position="52"/>
    </location>
</feature>
<keyword evidence="1" id="KW-0812">Transmembrane</keyword>
<dbReference type="EMBL" id="JAMDMX010000014">
    <property type="protein sequence ID" value="MCY9692496.1"/>
    <property type="molecule type" value="Genomic_DNA"/>
</dbReference>
<organism evidence="2 3">
    <name type="scientific">Paenibacillus alginolyticus</name>
    <dbReference type="NCBI Taxonomy" id="59839"/>
    <lineage>
        <taxon>Bacteria</taxon>
        <taxon>Bacillati</taxon>
        <taxon>Bacillota</taxon>
        <taxon>Bacilli</taxon>
        <taxon>Bacillales</taxon>
        <taxon>Paenibacillaceae</taxon>
        <taxon>Paenibacillus</taxon>
    </lineage>
</organism>
<dbReference type="Proteomes" id="UP001527099">
    <property type="component" value="Unassembled WGS sequence"/>
</dbReference>
<protein>
    <submittedName>
        <fullName evidence="2">Uncharacterized protein</fullName>
    </submittedName>
</protein>
<evidence type="ECO:0000313" key="2">
    <source>
        <dbReference type="EMBL" id="MCY9692496.1"/>
    </source>
</evidence>
<gene>
    <name evidence="2" type="ORF">M5X19_06160</name>
</gene>
<comment type="caution">
    <text evidence="2">The sequence shown here is derived from an EMBL/GenBank/DDBJ whole genome shotgun (WGS) entry which is preliminary data.</text>
</comment>